<dbReference type="GO" id="GO:0005694">
    <property type="term" value="C:chromosome"/>
    <property type="evidence" value="ECO:0007669"/>
    <property type="project" value="TreeGrafter"/>
</dbReference>
<dbReference type="Pfam" id="PF00270">
    <property type="entry name" value="DEAD"/>
    <property type="match status" value="1"/>
</dbReference>
<dbReference type="PROSITE" id="PS51192">
    <property type="entry name" value="HELICASE_ATP_BIND_1"/>
    <property type="match status" value="1"/>
</dbReference>
<evidence type="ECO:0000259" key="6">
    <source>
        <dbReference type="PROSITE" id="PS51192"/>
    </source>
</evidence>
<dbReference type="PROSITE" id="PS00690">
    <property type="entry name" value="DEAH_ATP_HELICASE"/>
    <property type="match status" value="1"/>
</dbReference>
<dbReference type="GO" id="GO:0016787">
    <property type="term" value="F:hydrolase activity"/>
    <property type="evidence" value="ECO:0007669"/>
    <property type="project" value="UniProtKB-KW"/>
</dbReference>
<accession>A0A0C3EGN6</accession>
<dbReference type="AlphaFoldDB" id="A0A0C3EGN6"/>
<dbReference type="GO" id="GO:0009378">
    <property type="term" value="F:four-way junction helicase activity"/>
    <property type="evidence" value="ECO:0007669"/>
    <property type="project" value="TreeGrafter"/>
</dbReference>
<dbReference type="GO" id="GO:0003677">
    <property type="term" value="F:DNA binding"/>
    <property type="evidence" value="ECO:0007669"/>
    <property type="project" value="UniProtKB-KW"/>
</dbReference>
<dbReference type="SUPFAM" id="SSF52540">
    <property type="entry name" value="P-loop containing nucleoside triphosphate hydrolases"/>
    <property type="match status" value="1"/>
</dbReference>
<dbReference type="STRING" id="1036808.A0A0C3EGN6"/>
<comment type="similarity">
    <text evidence="1">Belongs to the helicase family. RecQ subfamily.</text>
</comment>
<dbReference type="GO" id="GO:0043138">
    <property type="term" value="F:3'-5' DNA helicase activity"/>
    <property type="evidence" value="ECO:0007669"/>
    <property type="project" value="TreeGrafter"/>
</dbReference>
<dbReference type="GO" id="GO:0000724">
    <property type="term" value="P:double-strand break repair via homologous recombination"/>
    <property type="evidence" value="ECO:0007669"/>
    <property type="project" value="TreeGrafter"/>
</dbReference>
<dbReference type="Proteomes" id="UP000053989">
    <property type="component" value="Unassembled WGS sequence"/>
</dbReference>
<keyword evidence="5" id="KW-0539">Nucleus</keyword>
<evidence type="ECO:0000256" key="2">
    <source>
        <dbReference type="ARBA" id="ARBA00022801"/>
    </source>
</evidence>
<evidence type="ECO:0000313" key="8">
    <source>
        <dbReference type="Proteomes" id="UP000053989"/>
    </source>
</evidence>
<keyword evidence="3" id="KW-0238">DNA-binding</keyword>
<sequence length="260" mass="29025">MNVAKAIIMGLNSEPKKHIIIISPLDALEHNQARSFELLGLMAAPVNGQTYSPKLQKALEEQKYQVIITSPEMCLKHDGFRGVISNPKFAHHIAAIVIDEAHCILQWGDKFHEEYSKLSTLQAFMPSHVPVLVTSATMPPPVLSQVCITMHIDMAKMKHMKAGKSDLEALQFIPPQSCRGKGNENDFKQTMIFGDNINTLMAVCKWVQDNSPVELHEQVAIYNSRLTPCARQIVLKRFEEGKIKVLFTTEAAGMVGDLFC</sequence>
<dbReference type="InterPro" id="IPR014001">
    <property type="entry name" value="Helicase_ATP-bd"/>
</dbReference>
<evidence type="ECO:0000256" key="1">
    <source>
        <dbReference type="ARBA" id="ARBA00005446"/>
    </source>
</evidence>
<dbReference type="Gene3D" id="3.40.50.300">
    <property type="entry name" value="P-loop containing nucleotide triphosphate hydrolases"/>
    <property type="match status" value="2"/>
</dbReference>
<keyword evidence="2" id="KW-0378">Hydrolase</keyword>
<reference evidence="7 8" key="1">
    <citation type="submission" date="2014-04" db="EMBL/GenBank/DDBJ databases">
        <authorList>
            <consortium name="DOE Joint Genome Institute"/>
            <person name="Kuo A."/>
            <person name="Kohler A."/>
            <person name="Nagy L.G."/>
            <person name="Floudas D."/>
            <person name="Copeland A."/>
            <person name="Barry K.W."/>
            <person name="Cichocki N."/>
            <person name="Veneault-Fourrey C."/>
            <person name="LaButti K."/>
            <person name="Lindquist E.A."/>
            <person name="Lipzen A."/>
            <person name="Lundell T."/>
            <person name="Morin E."/>
            <person name="Murat C."/>
            <person name="Sun H."/>
            <person name="Tunlid A."/>
            <person name="Henrissat B."/>
            <person name="Grigoriev I.V."/>
            <person name="Hibbett D.S."/>
            <person name="Martin F."/>
            <person name="Nordberg H.P."/>
            <person name="Cantor M.N."/>
            <person name="Hua S.X."/>
        </authorList>
    </citation>
    <scope>NUCLEOTIDE SEQUENCE [LARGE SCALE GENOMIC DNA]</scope>
    <source>
        <strain evidence="7 8">Foug A</strain>
    </source>
</reference>
<proteinExistence type="inferred from homology"/>
<keyword evidence="4" id="KW-0413">Isomerase</keyword>
<dbReference type="GO" id="GO:0005634">
    <property type="term" value="C:nucleus"/>
    <property type="evidence" value="ECO:0007669"/>
    <property type="project" value="TreeGrafter"/>
</dbReference>
<evidence type="ECO:0000256" key="4">
    <source>
        <dbReference type="ARBA" id="ARBA00023235"/>
    </source>
</evidence>
<dbReference type="PANTHER" id="PTHR13710">
    <property type="entry name" value="DNA HELICASE RECQ FAMILY MEMBER"/>
    <property type="match status" value="1"/>
</dbReference>
<reference evidence="8" key="2">
    <citation type="submission" date="2015-01" db="EMBL/GenBank/DDBJ databases">
        <title>Evolutionary Origins and Diversification of the Mycorrhizal Mutualists.</title>
        <authorList>
            <consortium name="DOE Joint Genome Institute"/>
            <consortium name="Mycorrhizal Genomics Consortium"/>
            <person name="Kohler A."/>
            <person name="Kuo A."/>
            <person name="Nagy L.G."/>
            <person name="Floudas D."/>
            <person name="Copeland A."/>
            <person name="Barry K.W."/>
            <person name="Cichocki N."/>
            <person name="Veneault-Fourrey C."/>
            <person name="LaButti K."/>
            <person name="Lindquist E.A."/>
            <person name="Lipzen A."/>
            <person name="Lundell T."/>
            <person name="Morin E."/>
            <person name="Murat C."/>
            <person name="Riley R."/>
            <person name="Ohm R."/>
            <person name="Sun H."/>
            <person name="Tunlid A."/>
            <person name="Henrissat B."/>
            <person name="Grigoriev I.V."/>
            <person name="Hibbett D.S."/>
            <person name="Martin F."/>
        </authorList>
    </citation>
    <scope>NUCLEOTIDE SEQUENCE [LARGE SCALE GENOMIC DNA]</scope>
    <source>
        <strain evidence="8">Foug A</strain>
    </source>
</reference>
<name>A0A0C3EGN6_9AGAM</name>
<dbReference type="GO" id="GO:0005524">
    <property type="term" value="F:ATP binding"/>
    <property type="evidence" value="ECO:0007669"/>
    <property type="project" value="InterPro"/>
</dbReference>
<keyword evidence="8" id="KW-1185">Reference proteome</keyword>
<gene>
    <name evidence="7" type="ORF">SCLCIDRAFT_14030</name>
</gene>
<evidence type="ECO:0000256" key="5">
    <source>
        <dbReference type="ARBA" id="ARBA00023242"/>
    </source>
</evidence>
<dbReference type="InterPro" id="IPR011545">
    <property type="entry name" value="DEAD/DEAH_box_helicase_dom"/>
</dbReference>
<organism evidence="7 8">
    <name type="scientific">Scleroderma citrinum Foug A</name>
    <dbReference type="NCBI Taxonomy" id="1036808"/>
    <lineage>
        <taxon>Eukaryota</taxon>
        <taxon>Fungi</taxon>
        <taxon>Dikarya</taxon>
        <taxon>Basidiomycota</taxon>
        <taxon>Agaricomycotina</taxon>
        <taxon>Agaricomycetes</taxon>
        <taxon>Agaricomycetidae</taxon>
        <taxon>Boletales</taxon>
        <taxon>Sclerodermatineae</taxon>
        <taxon>Sclerodermataceae</taxon>
        <taxon>Scleroderma</taxon>
    </lineage>
</organism>
<dbReference type="GO" id="GO:0005737">
    <property type="term" value="C:cytoplasm"/>
    <property type="evidence" value="ECO:0007669"/>
    <property type="project" value="TreeGrafter"/>
</dbReference>
<dbReference type="InterPro" id="IPR002464">
    <property type="entry name" value="DNA/RNA_helicase_DEAH_CS"/>
</dbReference>
<protein>
    <recommendedName>
        <fullName evidence="6">Helicase ATP-binding domain-containing protein</fullName>
    </recommendedName>
</protein>
<dbReference type="EMBL" id="KN822012">
    <property type="protein sequence ID" value="KIM67469.1"/>
    <property type="molecule type" value="Genomic_DNA"/>
</dbReference>
<dbReference type="InterPro" id="IPR027417">
    <property type="entry name" value="P-loop_NTPase"/>
</dbReference>
<feature type="domain" description="Helicase ATP-binding" evidence="6">
    <location>
        <begin position="1"/>
        <end position="156"/>
    </location>
</feature>
<evidence type="ECO:0000313" key="7">
    <source>
        <dbReference type="EMBL" id="KIM67469.1"/>
    </source>
</evidence>
<dbReference type="HOGENOM" id="CLU_001103_19_6_1"/>
<dbReference type="InParanoid" id="A0A0C3EGN6"/>
<dbReference type="PANTHER" id="PTHR13710:SF153">
    <property type="entry name" value="RECQ-LIKE DNA HELICASE BLM"/>
    <property type="match status" value="1"/>
</dbReference>
<evidence type="ECO:0000256" key="3">
    <source>
        <dbReference type="ARBA" id="ARBA00023125"/>
    </source>
</evidence>
<dbReference type="OrthoDB" id="2499463at2759"/>